<dbReference type="InterPro" id="IPR029055">
    <property type="entry name" value="Ntn_hydrolases_N"/>
</dbReference>
<dbReference type="EMBL" id="UINC01073385">
    <property type="protein sequence ID" value="SVC09720.1"/>
    <property type="molecule type" value="Genomic_DNA"/>
</dbReference>
<dbReference type="Gene3D" id="3.60.20.10">
    <property type="entry name" value="Glutamine Phosphoribosylpyrophosphate, subunit 1, domain 1"/>
    <property type="match status" value="1"/>
</dbReference>
<name>A0A382JC43_9ZZZZ</name>
<evidence type="ECO:0000259" key="3">
    <source>
        <dbReference type="PROSITE" id="PS51278"/>
    </source>
</evidence>
<feature type="non-terminal residue" evidence="4">
    <location>
        <position position="239"/>
    </location>
</feature>
<dbReference type="InterPro" id="IPR017932">
    <property type="entry name" value="GATase_2_dom"/>
</dbReference>
<feature type="non-terminal residue" evidence="4">
    <location>
        <position position="1"/>
    </location>
</feature>
<evidence type="ECO:0000256" key="2">
    <source>
        <dbReference type="ARBA" id="ARBA00022962"/>
    </source>
</evidence>
<dbReference type="PANTHER" id="PTHR11907">
    <property type="entry name" value="AMIDOPHOSPHORIBOSYLTRANSFERASE"/>
    <property type="match status" value="1"/>
</dbReference>
<sequence>VLDSVHDECGIAAVYRLDESPDSGGEPYEGSVTKLVPDMLIDLQNRGQLAAGLTRYDENAAQLIDTYKQVGSVTDVFHLTHPDPGKFRAIVDEYSGRAAIGHTRYATCGKEGREYAQPFERHHGRKWKWFAFCFNGNIANYAEVRNQLLKQDKGDYHLAHDTDTELFMHHLSYANKGDEKPDFVEVFRHIADTVDGAYSLAFLNADGDLILARDPLGVRPLVYGFRGNLFGAASESLAL</sequence>
<dbReference type="AlphaFoldDB" id="A0A382JC43"/>
<gene>
    <name evidence="4" type="ORF">METZ01_LOCUS262574</name>
</gene>
<protein>
    <recommendedName>
        <fullName evidence="3">Glutamine amidotransferase type-2 domain-containing protein</fullName>
    </recommendedName>
</protein>
<reference evidence="4" key="1">
    <citation type="submission" date="2018-05" db="EMBL/GenBank/DDBJ databases">
        <authorList>
            <person name="Lanie J.A."/>
            <person name="Ng W.-L."/>
            <person name="Kazmierczak K.M."/>
            <person name="Andrzejewski T.M."/>
            <person name="Davidsen T.M."/>
            <person name="Wayne K.J."/>
            <person name="Tettelin H."/>
            <person name="Glass J.I."/>
            <person name="Rusch D."/>
            <person name="Podicherti R."/>
            <person name="Tsui H.-C.T."/>
            <person name="Winkler M.E."/>
        </authorList>
    </citation>
    <scope>NUCLEOTIDE SEQUENCE</scope>
</reference>
<feature type="domain" description="Glutamine amidotransferase type-2" evidence="3">
    <location>
        <begin position="9"/>
        <end position="239"/>
    </location>
</feature>
<keyword evidence="2" id="KW-0315">Glutamine amidotransferase</keyword>
<dbReference type="GO" id="GO:0016740">
    <property type="term" value="F:transferase activity"/>
    <property type="evidence" value="ECO:0007669"/>
    <property type="project" value="UniProtKB-KW"/>
</dbReference>
<dbReference type="PROSITE" id="PS51278">
    <property type="entry name" value="GATASE_TYPE_2"/>
    <property type="match status" value="1"/>
</dbReference>
<dbReference type="SUPFAM" id="SSF56235">
    <property type="entry name" value="N-terminal nucleophile aminohydrolases (Ntn hydrolases)"/>
    <property type="match status" value="1"/>
</dbReference>
<keyword evidence="1" id="KW-0808">Transferase</keyword>
<organism evidence="4">
    <name type="scientific">marine metagenome</name>
    <dbReference type="NCBI Taxonomy" id="408172"/>
    <lineage>
        <taxon>unclassified sequences</taxon>
        <taxon>metagenomes</taxon>
        <taxon>ecological metagenomes</taxon>
    </lineage>
</organism>
<evidence type="ECO:0000313" key="4">
    <source>
        <dbReference type="EMBL" id="SVC09720.1"/>
    </source>
</evidence>
<dbReference type="Pfam" id="PF13522">
    <property type="entry name" value="GATase_6"/>
    <property type="match status" value="1"/>
</dbReference>
<proteinExistence type="predicted"/>
<evidence type="ECO:0000256" key="1">
    <source>
        <dbReference type="ARBA" id="ARBA00022679"/>
    </source>
</evidence>
<accession>A0A382JC43</accession>